<dbReference type="GO" id="GO:1901023">
    <property type="term" value="P:4-hydroxyphenylacetate catabolic process"/>
    <property type="evidence" value="ECO:0007669"/>
    <property type="project" value="InterPro"/>
</dbReference>
<reference evidence="7" key="1">
    <citation type="submission" date="2021-03" db="EMBL/GenBank/DDBJ databases">
        <title>Genomic Encyclopedia of Type Strains, Phase IV (KMG-IV): sequencing the most valuable type-strain genomes for metagenomic binning, comparative biology and taxonomic classification.</title>
        <authorList>
            <person name="Goeker M."/>
        </authorList>
    </citation>
    <scope>NUCLEOTIDE SEQUENCE</scope>
    <source>
        <strain evidence="7">DSM 107338</strain>
    </source>
</reference>
<dbReference type="PANTHER" id="PTHR43720:SF2">
    <property type="entry name" value="2-AMINOMUCONIC SEMIALDEHYDE DEHYDROGENASE"/>
    <property type="match status" value="1"/>
</dbReference>
<comment type="caution">
    <text evidence="7">The sequence shown here is derived from an EMBL/GenBank/DDBJ whole genome shotgun (WGS) entry which is preliminary data.</text>
</comment>
<gene>
    <name evidence="7" type="ORF">J2Z64_000270</name>
</gene>
<comment type="similarity">
    <text evidence="1 5">Belongs to the aldehyde dehydrogenase family.</text>
</comment>
<protein>
    <submittedName>
        <fullName evidence="7">5-carboxymethyl-2-hydroxymuconic-semialdehyde dehydrogenase</fullName>
        <ecNumber evidence="7">1.2.1.60</ecNumber>
    </submittedName>
</protein>
<accession>A0A9X1CA25</accession>
<feature type="active site" evidence="4">
    <location>
        <position position="274"/>
    </location>
</feature>
<dbReference type="CDD" id="cd07093">
    <property type="entry name" value="ALDH_F8_HMSADH"/>
    <property type="match status" value="1"/>
</dbReference>
<feature type="domain" description="Aldehyde dehydrogenase" evidence="6">
    <location>
        <begin position="37"/>
        <end position="497"/>
    </location>
</feature>
<dbReference type="EMBL" id="JAGGMB010000001">
    <property type="protein sequence ID" value="MBP2076059.1"/>
    <property type="molecule type" value="Genomic_DNA"/>
</dbReference>
<evidence type="ECO:0000256" key="3">
    <source>
        <dbReference type="ARBA" id="ARBA00023027"/>
    </source>
</evidence>
<dbReference type="InterPro" id="IPR016162">
    <property type="entry name" value="Ald_DH_N"/>
</dbReference>
<dbReference type="Pfam" id="PF00171">
    <property type="entry name" value="Aldedh"/>
    <property type="match status" value="1"/>
</dbReference>
<keyword evidence="3" id="KW-0520">NAD</keyword>
<evidence type="ECO:0000313" key="8">
    <source>
        <dbReference type="Proteomes" id="UP001138793"/>
    </source>
</evidence>
<dbReference type="PROSITE" id="PS00070">
    <property type="entry name" value="ALDEHYDE_DEHYDR_CYS"/>
    <property type="match status" value="1"/>
</dbReference>
<dbReference type="AlphaFoldDB" id="A0A9X1CA25"/>
<dbReference type="InterPro" id="IPR015590">
    <property type="entry name" value="Aldehyde_DH_dom"/>
</dbReference>
<dbReference type="InterPro" id="IPR016163">
    <property type="entry name" value="Ald_DH_C"/>
</dbReference>
<organism evidence="7 8">
    <name type="scientific">Oceanobacillus polygoni</name>
    <dbReference type="NCBI Taxonomy" id="1235259"/>
    <lineage>
        <taxon>Bacteria</taxon>
        <taxon>Bacillati</taxon>
        <taxon>Bacillota</taxon>
        <taxon>Bacilli</taxon>
        <taxon>Bacillales</taxon>
        <taxon>Bacillaceae</taxon>
        <taxon>Oceanobacillus</taxon>
    </lineage>
</organism>
<dbReference type="NCBIfam" id="TIGR02299">
    <property type="entry name" value="HpaE"/>
    <property type="match status" value="1"/>
</dbReference>
<dbReference type="Gene3D" id="3.40.309.10">
    <property type="entry name" value="Aldehyde Dehydrogenase, Chain A, domain 2"/>
    <property type="match status" value="1"/>
</dbReference>
<evidence type="ECO:0000259" key="6">
    <source>
        <dbReference type="Pfam" id="PF00171"/>
    </source>
</evidence>
<evidence type="ECO:0000256" key="5">
    <source>
        <dbReference type="RuleBase" id="RU003345"/>
    </source>
</evidence>
<dbReference type="EC" id="1.2.1.60" evidence="7"/>
<evidence type="ECO:0000256" key="1">
    <source>
        <dbReference type="ARBA" id="ARBA00009986"/>
    </source>
</evidence>
<dbReference type="InterPro" id="IPR016160">
    <property type="entry name" value="Ald_DH_CS_CYS"/>
</dbReference>
<dbReference type="InterPro" id="IPR029510">
    <property type="entry name" value="Ald_DH_CS_GLU"/>
</dbReference>
<keyword evidence="8" id="KW-1185">Reference proteome</keyword>
<dbReference type="PANTHER" id="PTHR43720">
    <property type="entry name" value="2-AMINOMUCONIC SEMIALDEHYDE DEHYDROGENASE"/>
    <property type="match status" value="1"/>
</dbReference>
<dbReference type="InterPro" id="IPR011985">
    <property type="entry name" value="DH_HpaE"/>
</dbReference>
<evidence type="ECO:0000256" key="2">
    <source>
        <dbReference type="ARBA" id="ARBA00023002"/>
    </source>
</evidence>
<dbReference type="Gene3D" id="3.40.605.10">
    <property type="entry name" value="Aldehyde Dehydrogenase, Chain A, domain 1"/>
    <property type="match status" value="1"/>
</dbReference>
<dbReference type="FunFam" id="3.40.309.10:FF:000012">
    <property type="entry name" value="Betaine aldehyde dehydrogenase"/>
    <property type="match status" value="1"/>
</dbReference>
<sequence length="512" mass="56901">MSVKHEELVSKHEELVSKHEELASKLEDIKLYINGEFVDAEDKGTFDNISPFTNEKINSIASGQAADIDKAVQSAKKAFKGEWGNLKQAERLEYVYKIGDLIEQHTDEIALLESLDTGLPIAQTRKQVSRSANNFRFYADTVKSQMYGEVYQVDDEFINYTVHSAVGVAGLITPWNAPFMLETWKIAPALATGNTVILKPAEWSPLTANRMAEIIDQAGLPDGVFNIVHGFGETAGDALVKHPDVQLISFTGETTTGSTIMKNGADALKRFSMELGGKSPIIVFEDADLDRALDAATWGIFSFNGERCTANSRLYLHESIANEFIEKLKERVWNIKVGDPLEDDTQVGPLIKTEHYNNVKNYLKIAEEEGCEIISGDIPTELSRGNYVAPTILLNASNEMRVVQEEIFGPVIAVMTFKEEAEVIEKANDVRYGLAGYVWTNDIKRGHRVAHAIESGMLWVNSQNVRDLRTPFGGSKDSGIGREGGHYAFEFYTEQKIIHVAIGDHHIPQFGK</sequence>
<proteinExistence type="inferred from homology"/>
<evidence type="ECO:0000313" key="7">
    <source>
        <dbReference type="EMBL" id="MBP2076059.1"/>
    </source>
</evidence>
<dbReference type="FunFam" id="3.40.605.10:FF:000007">
    <property type="entry name" value="NAD/NADP-dependent betaine aldehyde dehydrogenase"/>
    <property type="match status" value="1"/>
</dbReference>
<dbReference type="InterPro" id="IPR016161">
    <property type="entry name" value="Ald_DH/histidinol_DH"/>
</dbReference>
<dbReference type="SUPFAM" id="SSF53720">
    <property type="entry name" value="ALDH-like"/>
    <property type="match status" value="1"/>
</dbReference>
<name>A0A9X1CA25_9BACI</name>
<dbReference type="GO" id="GO:0018480">
    <property type="term" value="F:5-carboxymethyl-2-hydroxymuconic-semialdehyde dehydrogenase activity"/>
    <property type="evidence" value="ECO:0007669"/>
    <property type="project" value="UniProtKB-EC"/>
</dbReference>
<dbReference type="Proteomes" id="UP001138793">
    <property type="component" value="Unassembled WGS sequence"/>
</dbReference>
<keyword evidence="2 5" id="KW-0560">Oxidoreductase</keyword>
<evidence type="ECO:0000256" key="4">
    <source>
        <dbReference type="PROSITE-ProRule" id="PRU10007"/>
    </source>
</evidence>
<dbReference type="PROSITE" id="PS00687">
    <property type="entry name" value="ALDEHYDE_DEHYDR_GLU"/>
    <property type="match status" value="1"/>
</dbReference>